<dbReference type="Pfam" id="PF09128">
    <property type="entry name" value="RGS-like"/>
    <property type="match status" value="1"/>
</dbReference>
<dbReference type="GO" id="GO:0046872">
    <property type="term" value="F:metal ion binding"/>
    <property type="evidence" value="ECO:0007669"/>
    <property type="project" value="UniProtKB-KW"/>
</dbReference>
<dbReference type="SUPFAM" id="SSF57889">
    <property type="entry name" value="Cysteine-rich domain"/>
    <property type="match status" value="1"/>
</dbReference>
<dbReference type="Pfam" id="PF00621">
    <property type="entry name" value="RhoGEF"/>
    <property type="match status" value="1"/>
</dbReference>
<feature type="compositionally biased region" description="Basic and acidic residues" evidence="12">
    <location>
        <begin position="516"/>
        <end position="526"/>
    </location>
</feature>
<evidence type="ECO:0000256" key="1">
    <source>
        <dbReference type="ARBA" id="ARBA00004370"/>
    </source>
</evidence>
<proteinExistence type="predicted"/>
<dbReference type="PANTHER" id="PTHR45872">
    <property type="entry name" value="RHO GUANINE NUCLEOTIDE EXCHANGE FACTOR 2, ISOFORM D"/>
    <property type="match status" value="1"/>
</dbReference>
<feature type="compositionally biased region" description="Low complexity" evidence="12">
    <location>
        <begin position="591"/>
        <end position="639"/>
    </location>
</feature>
<evidence type="ECO:0000256" key="2">
    <source>
        <dbReference type="ARBA" id="ARBA00004496"/>
    </source>
</evidence>
<dbReference type="CDD" id="cd00160">
    <property type="entry name" value="RhoGEF"/>
    <property type="match status" value="1"/>
</dbReference>
<name>A0A182YIV8_ANOST</name>
<dbReference type="OMA" id="GHSQEPT"/>
<feature type="region of interest" description="Disordered" evidence="12">
    <location>
        <begin position="995"/>
        <end position="1119"/>
    </location>
</feature>
<feature type="compositionally biased region" description="Low complexity" evidence="12">
    <location>
        <begin position="2165"/>
        <end position="2178"/>
    </location>
</feature>
<dbReference type="PROSITE" id="PS50003">
    <property type="entry name" value="PH_DOMAIN"/>
    <property type="match status" value="1"/>
</dbReference>
<dbReference type="InterPro" id="IPR000219">
    <property type="entry name" value="DH_dom"/>
</dbReference>
<feature type="compositionally biased region" description="Low complexity" evidence="12">
    <location>
        <begin position="313"/>
        <end position="331"/>
    </location>
</feature>
<feature type="compositionally biased region" description="Gly residues" evidence="12">
    <location>
        <begin position="543"/>
        <end position="556"/>
    </location>
</feature>
<dbReference type="InterPro" id="IPR002219">
    <property type="entry name" value="PKC_DAG/PE"/>
</dbReference>
<feature type="region of interest" description="Disordered" evidence="12">
    <location>
        <begin position="2144"/>
        <end position="2188"/>
    </location>
</feature>
<reference evidence="14" key="1">
    <citation type="journal article" date="2014" name="Genome Biol.">
        <title>Genome analysis of a major urban malaria vector mosquito, Anopheles stephensi.</title>
        <authorList>
            <person name="Jiang X."/>
            <person name="Peery A."/>
            <person name="Hall A.B."/>
            <person name="Sharma A."/>
            <person name="Chen X.G."/>
            <person name="Waterhouse R.M."/>
            <person name="Komissarov A."/>
            <person name="Riehle M.M."/>
            <person name="Shouche Y."/>
            <person name="Sharakhova M.V."/>
            <person name="Lawson D."/>
            <person name="Pakpour N."/>
            <person name="Arensburger P."/>
            <person name="Davidson V.L."/>
            <person name="Eiglmeier K."/>
            <person name="Emrich S."/>
            <person name="George P."/>
            <person name="Kennedy R.C."/>
            <person name="Mane S.P."/>
            <person name="Maslen G."/>
            <person name="Oringanje C."/>
            <person name="Qi Y."/>
            <person name="Settlage R."/>
            <person name="Tojo M."/>
            <person name="Tubio J.M."/>
            <person name="Unger M.F."/>
            <person name="Wang B."/>
            <person name="Vernick K.D."/>
            <person name="Ribeiro J.M."/>
            <person name="James A.A."/>
            <person name="Michel K."/>
            <person name="Riehle M.A."/>
            <person name="Luckhart S."/>
            <person name="Sharakhov I.V."/>
            <person name="Tu Z."/>
        </authorList>
    </citation>
    <scope>NUCLEOTIDE SEQUENCE [LARGE SCALE GENOMIC DNA]</scope>
    <source>
        <strain evidence="14">Indian</strain>
    </source>
</reference>
<keyword evidence="8" id="KW-0862">Zinc</keyword>
<feature type="region of interest" description="Disordered" evidence="12">
    <location>
        <begin position="279"/>
        <end position="331"/>
    </location>
</feature>
<dbReference type="VEuPathDB" id="VectorBase:ASTE008141"/>
<dbReference type="STRING" id="30069.A0A182YIV8"/>
<feature type="region of interest" description="Disordered" evidence="12">
    <location>
        <begin position="1831"/>
        <end position="1997"/>
    </location>
</feature>
<feature type="region of interest" description="Disordered" evidence="12">
    <location>
        <begin position="506"/>
        <end position="656"/>
    </location>
</feature>
<dbReference type="Gene3D" id="1.20.900.10">
    <property type="entry name" value="Dbl homology (DH) domain"/>
    <property type="match status" value="1"/>
</dbReference>
<feature type="region of interest" description="Disordered" evidence="12">
    <location>
        <begin position="89"/>
        <end position="249"/>
    </location>
</feature>
<dbReference type="GO" id="GO:0005096">
    <property type="term" value="F:GTPase activator activity"/>
    <property type="evidence" value="ECO:0007669"/>
    <property type="project" value="UniProtKB-KW"/>
</dbReference>
<dbReference type="SUPFAM" id="SSF48065">
    <property type="entry name" value="DBL homology domain (DH-domain)"/>
    <property type="match status" value="1"/>
</dbReference>
<keyword evidence="7" id="KW-0479">Metal-binding</keyword>
<accession>A0A182YIV8</accession>
<feature type="compositionally biased region" description="Low complexity" evidence="12">
    <location>
        <begin position="1883"/>
        <end position="1899"/>
    </location>
</feature>
<feature type="compositionally biased region" description="Polar residues" evidence="12">
    <location>
        <begin position="1"/>
        <end position="25"/>
    </location>
</feature>
<dbReference type="InterPro" id="IPR041020">
    <property type="entry name" value="PH_16"/>
</dbReference>
<feature type="compositionally biased region" description="Basic residues" evidence="12">
    <location>
        <begin position="1190"/>
        <end position="1204"/>
    </location>
</feature>
<evidence type="ECO:0000256" key="5">
    <source>
        <dbReference type="ARBA" id="ARBA00022553"/>
    </source>
</evidence>
<keyword evidence="6" id="KW-0344">Guanine-nucleotide releasing factor</keyword>
<evidence type="ECO:0000256" key="11">
    <source>
        <dbReference type="SAM" id="Coils"/>
    </source>
</evidence>
<dbReference type="SMART" id="SM00325">
    <property type="entry name" value="RhoGEF"/>
    <property type="match status" value="1"/>
</dbReference>
<feature type="compositionally biased region" description="Low complexity" evidence="12">
    <location>
        <begin position="1205"/>
        <end position="1225"/>
    </location>
</feature>
<feature type="compositionally biased region" description="Basic and acidic residues" evidence="12">
    <location>
        <begin position="1063"/>
        <end position="1077"/>
    </location>
</feature>
<dbReference type="GO" id="GO:0005085">
    <property type="term" value="F:guanyl-nucleotide exchange factor activity"/>
    <property type="evidence" value="ECO:0007669"/>
    <property type="project" value="UniProtKB-KW"/>
</dbReference>
<dbReference type="InterPro" id="IPR001849">
    <property type="entry name" value="PH_domain"/>
</dbReference>
<dbReference type="VEuPathDB" id="VectorBase:ASTEI08394"/>
<evidence type="ECO:0000256" key="3">
    <source>
        <dbReference type="ARBA" id="ARBA00022468"/>
    </source>
</evidence>
<feature type="region of interest" description="Disordered" evidence="12">
    <location>
        <begin position="2350"/>
        <end position="2420"/>
    </location>
</feature>
<protein>
    <submittedName>
        <fullName evidence="13">Uncharacterized protein</fullName>
    </submittedName>
</protein>
<dbReference type="InterPro" id="IPR015212">
    <property type="entry name" value="RGS-like_dom"/>
</dbReference>
<evidence type="ECO:0000256" key="9">
    <source>
        <dbReference type="ARBA" id="ARBA00023054"/>
    </source>
</evidence>
<feature type="compositionally biased region" description="Gly residues" evidence="12">
    <location>
        <begin position="2149"/>
        <end position="2161"/>
    </location>
</feature>
<feature type="region of interest" description="Disordered" evidence="12">
    <location>
        <begin position="385"/>
        <end position="421"/>
    </location>
</feature>
<dbReference type="Gene3D" id="1.10.167.10">
    <property type="entry name" value="Regulator of G-protein Signalling 4, domain 2"/>
    <property type="match status" value="1"/>
</dbReference>
<keyword evidence="5" id="KW-0597">Phosphoprotein</keyword>
<evidence type="ECO:0000313" key="14">
    <source>
        <dbReference type="Proteomes" id="UP000076408"/>
    </source>
</evidence>
<evidence type="ECO:0000256" key="4">
    <source>
        <dbReference type="ARBA" id="ARBA00022490"/>
    </source>
</evidence>
<dbReference type="GO" id="GO:0001664">
    <property type="term" value="F:G protein-coupled receptor binding"/>
    <property type="evidence" value="ECO:0007669"/>
    <property type="project" value="TreeGrafter"/>
</dbReference>
<evidence type="ECO:0000256" key="8">
    <source>
        <dbReference type="ARBA" id="ARBA00022833"/>
    </source>
</evidence>
<evidence type="ECO:0000256" key="10">
    <source>
        <dbReference type="ARBA" id="ARBA00023136"/>
    </source>
</evidence>
<keyword evidence="3" id="KW-0343">GTPase activation</keyword>
<dbReference type="InterPro" id="IPR035899">
    <property type="entry name" value="DBL_dom_sf"/>
</dbReference>
<evidence type="ECO:0000256" key="6">
    <source>
        <dbReference type="ARBA" id="ARBA00022658"/>
    </source>
</evidence>
<feature type="compositionally biased region" description="Basic and acidic residues" evidence="12">
    <location>
        <begin position="1290"/>
        <end position="1301"/>
    </location>
</feature>
<sequence length="2420" mass="261315">MQRPSPSTNSIAPMTPVAQRNSITAPQPVDCAKQREMEVHKMNTLQLMLDQVKKNRDILIASNKPPEEIARAEVTIQKLEKELQQMLGEPGSYPAFSPSSLSSPPLFPQPQLPTSGTTTTSTPAFLSRFPRSLSSLSLGTKKKSSDSKEISSPTAATLFGSPECLSPTDGLGGPFAGGGGLAGSGSGVGSGTPTKTKKYSASSAADHHHHHHLHGNHHHMNRSGHFGGGGKQQQNSDIPPPLPQRNNIPKKSEDMVDMMMVGSRRNILVSDLDHQLVGQDTSSLHSAGSSGSASSTKASSGGKSSRGKKKNGSSHNSNNGSGNNKANNANNNIAIESPIGDANMATGSMATTATSTTELQAEPPPLPPRQPGMLEVVNQNLILNSDDNAGNNCTNSTAAGTPNGNNNNGSSGRGSFEMRPPPNSINTLMNYPLITICTPVRDNMAAAFPLSYRPNIVHQMQQHQQTTVTAAAAAGVNQSINKKHRRIVSSPENIGAKDFGMVGDHHQHPFYRHHKTSSDSWDKRSEITPPGTPPPPYLSTSMTGGGSPGGGGGVGGAHQQHHQHPHHQHGGHLHHHEHTTAGDLAIANPLSSINNNNHHHSSSSIGKNGTTNATGGNNNNFNSINNNNNNGGSHMSSSYHAHHHHGQSPVGGTNAGGTGTVPGCIVAAQANVAQKPIISMEDDDISDQESFIEENSPFRSLTQLLEAEKSVYLAVFLNFVLTNSDPSALLFYLITMLYKEGSVKDMRKWAYEIHSTFLVPGAPLLCANVDEAQARDIDDVLQKENDKAEILRMVFVRSRLKAKETINQQLQQFQTKRTAGLGTMYGPNDQLLQMAKGDKVKEQRIIDETLLPKLQQYLDELERESPKEDPKKSALCSALSTVLMRFFVTRCNPGGPIDKVHHFVSREKSFKSRLMTKNRKQTICGHNLHLQPYYEVTRCNHCQNILWGVSPQGYHCTNCELNIHRACAKDLNEYCPGPATQKNDSKITKLMEKISSRNHHQDKSRRHDDDATADDTTISDDRFSVSTLKKRMRRKIKSTDDGPKQAPDGEPPATGSATGGKVDSVRREKSKDRKGSSDRAGSPSTGPVTVGLMVIRPPPRTYKKSSSKSRLDGSKKAVTMPITDTRTTTGSATIKSSKSNTNLNINTLIKNKLNHNKHSPAKFLAKLVDHHDGAGDGKPSINGPGNLAPGHHKKYKLQKSKSRKSVQAQQQQQQQQKRSSIPSSRTESFTKTPEPLDGGGSEDEERGTNTSLARQPSDRRQNLSGQLANTSGTSDHLNSSSSDAYGYKQSVDDDQFRENVKSKSAPVSVNRSESYKERSQKKTRTTRRKTSDPSLTKTADEQNEASSLANNNYSSSSTSSLPLALDSRSTSLEAVSGGGGGGGTGAMTAASSAGPAGTVSGTNPTHSPATILPTSASTVSGTSVAHGIGGPGSGLSVPTAREWIDSEDEGTVEPEADWSSNIPPEILSSISDLEKKRQEVINEIYQTERNHVRTLRLLEGIFMRPLQESGALPHELLNLLFPHSLIHLKDLHTAFELKLKQRRSEHGNVVREIGDLLLTMFDGQTGEELKEHAAHFCARQQIALEALKERRKKDEQLQRLLTKAESHKACRRLQLKDLLPTALQRLTKYPLLFDNLYNFTVRSTPKNEGEALAIRKSHESAKRILDHVNQAVRTEEDMHKLLTIQRKLDKSGLDKEASIEFRNIDLTVRKLIHDGPLTMKKNPGVQLHGLLFEDIMVLLQKQDDKYLVKYHSSPGLGGSESKYAEGRFNPITKIHLILVRQSAVDKNTFFLINTNVSQMLELTAPSSTECKTWFKHISDAADAYKARTKGTHEYGDESAGGAGHPPKDSFETVTETQKIEQTSTPIERLERKDTQCRAVSSSAGHQQQHQHQQQQVPAHGGPGGAAGHAHPATGPTGPGGRPSADESRLSAGPGAAAGPNANETEDNLENEEKEKFKRTQRHECNGGRTTDDEEPDDDDHYPRGPSAGGRGTNNPRTITQQCSLVAPSEIHVSVSATLTAEPILTPAEQLRRYDQLIQQTLASKQRVVCDMFKVPDEHFQAIADIAAQPEAPKEPTDIVLAAFAYGQTLMEILSEYMRVTESQQISAVSTSTCDECSGGVPLRGRTTKNHIPSFTATAKETIEPTVPTIGGGGGGGGGGGPPASPTSATTSPQTASQPIGIASQDQSVNITEDEDGYCEIDEVRAAAVLLAENEKARKLTEASKLAAAAAADTLDDGGVAGDVGRAPKSPESHIEINENYDSTMSPSMTQKYSGPLGGELCGKNRLLHATTVAPTVPCHLIANYVTGLNAQISQLLHKINEKDIEREHLRRENQQLRELLNAMHQERVLESQQQLAPGDEQPAAAVAPSSSPSFSTLSSEAVAATPTNQQQQQASSTPLPEEQTTTGPTGNNSAPTVPTD</sequence>
<feature type="compositionally biased region" description="Low complexity" evidence="12">
    <location>
        <begin position="112"/>
        <end position="139"/>
    </location>
</feature>
<feature type="region of interest" description="Disordered" evidence="12">
    <location>
        <begin position="1170"/>
        <end position="1438"/>
    </location>
</feature>
<dbReference type="SUPFAM" id="SSF50729">
    <property type="entry name" value="PH domain-like"/>
    <property type="match status" value="1"/>
</dbReference>
<reference evidence="13" key="2">
    <citation type="submission" date="2020-05" db="UniProtKB">
        <authorList>
            <consortium name="EnsemblMetazoa"/>
        </authorList>
    </citation>
    <scope>IDENTIFICATION</scope>
    <source>
        <strain evidence="13">Indian</strain>
    </source>
</reference>
<dbReference type="VEuPathDB" id="VectorBase:ASTEI20_044919"/>
<dbReference type="Pfam" id="PF00130">
    <property type="entry name" value="C1_1"/>
    <property type="match status" value="1"/>
</dbReference>
<feature type="compositionally biased region" description="Low complexity" evidence="12">
    <location>
        <begin position="1414"/>
        <end position="1425"/>
    </location>
</feature>
<dbReference type="Gene3D" id="3.30.60.20">
    <property type="match status" value="1"/>
</dbReference>
<dbReference type="PROSITE" id="PS50010">
    <property type="entry name" value="DH_2"/>
    <property type="match status" value="1"/>
</dbReference>
<dbReference type="Proteomes" id="UP000076408">
    <property type="component" value="Unassembled WGS sequence"/>
</dbReference>
<evidence type="ECO:0000256" key="7">
    <source>
        <dbReference type="ARBA" id="ARBA00022723"/>
    </source>
</evidence>
<comment type="subcellular location">
    <subcellularLocation>
        <location evidence="2">Cytoplasm</location>
    </subcellularLocation>
    <subcellularLocation>
        <location evidence="1">Membrane</location>
    </subcellularLocation>
</comment>
<dbReference type="InterPro" id="IPR011993">
    <property type="entry name" value="PH-like_dom_sf"/>
</dbReference>
<evidence type="ECO:0000256" key="12">
    <source>
        <dbReference type="SAM" id="MobiDB-lite"/>
    </source>
</evidence>
<feature type="compositionally biased region" description="Low complexity" evidence="12">
    <location>
        <begin position="2362"/>
        <end position="2381"/>
    </location>
</feature>
<feature type="region of interest" description="Disordered" evidence="12">
    <location>
        <begin position="1"/>
        <end position="30"/>
    </location>
</feature>
<feature type="compositionally biased region" description="Polar residues" evidence="12">
    <location>
        <begin position="1851"/>
        <end position="1865"/>
    </location>
</feature>
<dbReference type="Gene3D" id="2.30.29.30">
    <property type="entry name" value="Pleckstrin-homology domain (PH domain)/Phosphotyrosine-binding domain (PTB)"/>
    <property type="match status" value="1"/>
</dbReference>
<feature type="compositionally biased region" description="Polar residues" evidence="12">
    <location>
        <begin position="2394"/>
        <end position="2420"/>
    </location>
</feature>
<dbReference type="InterPro" id="IPR036305">
    <property type="entry name" value="RGS_sf"/>
</dbReference>
<dbReference type="SUPFAM" id="SSF48097">
    <property type="entry name" value="Regulator of G-protein signaling, RGS"/>
    <property type="match status" value="1"/>
</dbReference>
<feature type="compositionally biased region" description="Basic residues" evidence="12">
    <location>
        <begin position="207"/>
        <end position="222"/>
    </location>
</feature>
<feature type="compositionally biased region" description="Polar residues" evidence="12">
    <location>
        <begin position="1262"/>
        <end position="1283"/>
    </location>
</feature>
<keyword evidence="10" id="KW-0472">Membrane</keyword>
<dbReference type="InterPro" id="IPR044926">
    <property type="entry name" value="RGS_subdomain_2"/>
</dbReference>
<feature type="compositionally biased region" description="Basic residues" evidence="12">
    <location>
        <begin position="559"/>
        <end position="577"/>
    </location>
</feature>
<dbReference type="SMART" id="SM00233">
    <property type="entry name" value="PH"/>
    <property type="match status" value="1"/>
</dbReference>
<dbReference type="GO" id="GO:0005737">
    <property type="term" value="C:cytoplasm"/>
    <property type="evidence" value="ECO:0007669"/>
    <property type="project" value="UniProtKB-SubCell"/>
</dbReference>
<dbReference type="SMART" id="SM00109">
    <property type="entry name" value="C1"/>
    <property type="match status" value="1"/>
</dbReference>
<dbReference type="InterPro" id="IPR046349">
    <property type="entry name" value="C1-like_sf"/>
</dbReference>
<keyword evidence="4" id="KW-0963">Cytoplasm</keyword>
<dbReference type="PANTHER" id="PTHR45872:SF2">
    <property type="entry name" value="RHO GUANINE NUCLEOTIDE EXCHANGE FACTOR 2, ISOFORM D"/>
    <property type="match status" value="1"/>
</dbReference>
<organism evidence="13 14">
    <name type="scientific">Anopheles stephensi</name>
    <name type="common">Indo-Pakistan malaria mosquito</name>
    <dbReference type="NCBI Taxonomy" id="30069"/>
    <lineage>
        <taxon>Eukaryota</taxon>
        <taxon>Metazoa</taxon>
        <taxon>Ecdysozoa</taxon>
        <taxon>Arthropoda</taxon>
        <taxon>Hexapoda</taxon>
        <taxon>Insecta</taxon>
        <taxon>Pterygota</taxon>
        <taxon>Neoptera</taxon>
        <taxon>Endopterygota</taxon>
        <taxon>Diptera</taxon>
        <taxon>Nematocera</taxon>
        <taxon>Culicoidea</taxon>
        <taxon>Culicidae</taxon>
        <taxon>Anophelinae</taxon>
        <taxon>Anopheles</taxon>
    </lineage>
</organism>
<dbReference type="VEuPathDB" id="VectorBase:ASTE008144"/>
<feature type="compositionally biased region" description="Gly residues" evidence="12">
    <location>
        <begin position="1376"/>
        <end position="1385"/>
    </location>
</feature>
<dbReference type="PROSITE" id="PS50081">
    <property type="entry name" value="ZF_DAG_PE_2"/>
    <property type="match status" value="1"/>
</dbReference>
<feature type="compositionally biased region" description="Low complexity" evidence="12">
    <location>
        <begin position="1344"/>
        <end position="1367"/>
    </location>
</feature>
<keyword evidence="9 11" id="KW-0175">Coiled coil</keyword>
<feature type="coiled-coil region" evidence="11">
    <location>
        <begin position="2312"/>
        <end position="2346"/>
    </location>
</feature>
<feature type="compositionally biased region" description="Basic and acidic residues" evidence="12">
    <location>
        <begin position="1950"/>
        <end position="1965"/>
    </location>
</feature>
<dbReference type="VEuPathDB" id="VectorBase:ASTE008145"/>
<feature type="compositionally biased region" description="Low complexity" evidence="12">
    <location>
        <begin position="1931"/>
        <end position="1942"/>
    </location>
</feature>
<dbReference type="CDD" id="cd13329">
    <property type="entry name" value="PH_RhoGEF"/>
    <property type="match status" value="1"/>
</dbReference>
<dbReference type="VEuPathDB" id="VectorBase:ASTE008143"/>
<dbReference type="Pfam" id="PF17838">
    <property type="entry name" value="PH_16"/>
    <property type="match status" value="1"/>
</dbReference>
<keyword evidence="14" id="KW-1185">Reference proteome</keyword>
<feature type="compositionally biased region" description="Basic and acidic residues" evidence="12">
    <location>
        <begin position="995"/>
        <end position="1010"/>
    </location>
</feature>
<dbReference type="GO" id="GO:0016020">
    <property type="term" value="C:membrane"/>
    <property type="evidence" value="ECO:0007669"/>
    <property type="project" value="UniProtKB-SubCell"/>
</dbReference>
<evidence type="ECO:0000313" key="13">
    <source>
        <dbReference type="EnsemblMetazoa" id="ASTEI08394-PA"/>
    </source>
</evidence>
<feature type="compositionally biased region" description="Gly residues" evidence="12">
    <location>
        <begin position="170"/>
        <end position="190"/>
    </location>
</feature>
<feature type="compositionally biased region" description="Low complexity" evidence="12">
    <location>
        <begin position="394"/>
        <end position="415"/>
    </location>
</feature>
<dbReference type="EnsemblMetazoa" id="ASTEI08394-RA">
    <property type="protein sequence ID" value="ASTEI08394-PA"/>
    <property type="gene ID" value="ASTEI08394"/>
</dbReference>
<feature type="compositionally biased region" description="Low complexity" evidence="12">
    <location>
        <begin position="1386"/>
        <end position="1402"/>
    </location>
</feature>
<dbReference type="PROSITE" id="PS00479">
    <property type="entry name" value="ZF_DAG_PE_1"/>
    <property type="match status" value="1"/>
</dbReference>
<feature type="compositionally biased region" description="Low complexity" evidence="12">
    <location>
        <begin position="282"/>
        <end position="303"/>
    </location>
</feature>
<dbReference type="GO" id="GO:0007186">
    <property type="term" value="P:G protein-coupled receptor signaling pathway"/>
    <property type="evidence" value="ECO:0007669"/>
    <property type="project" value="TreeGrafter"/>
</dbReference>